<feature type="transmembrane region" description="Helical" evidence="1">
    <location>
        <begin position="100"/>
        <end position="120"/>
    </location>
</feature>
<proteinExistence type="predicted"/>
<evidence type="ECO:0000313" key="3">
    <source>
        <dbReference type="Proteomes" id="UP000294614"/>
    </source>
</evidence>
<dbReference type="EMBL" id="SMGG01000004">
    <property type="protein sequence ID" value="TCK60656.1"/>
    <property type="molecule type" value="Genomic_DNA"/>
</dbReference>
<protein>
    <recommendedName>
        <fullName evidence="4">Rod shape-determining protein MreD</fullName>
    </recommendedName>
</protein>
<keyword evidence="1" id="KW-1133">Transmembrane helix</keyword>
<keyword evidence="1" id="KW-0472">Membrane</keyword>
<dbReference type="Proteomes" id="UP000294614">
    <property type="component" value="Unassembled WGS sequence"/>
</dbReference>
<dbReference type="OrthoDB" id="9974872at2"/>
<dbReference type="RefSeq" id="WP_132873527.1">
    <property type="nucleotide sequence ID" value="NZ_SMGG01000004.1"/>
</dbReference>
<name>A0A4R1K8I5_9BACT</name>
<feature type="transmembrane region" description="Helical" evidence="1">
    <location>
        <begin position="126"/>
        <end position="147"/>
    </location>
</feature>
<dbReference type="AlphaFoldDB" id="A0A4R1K8I5"/>
<keyword evidence="1" id="KW-0812">Transmembrane</keyword>
<keyword evidence="3" id="KW-1185">Reference proteome</keyword>
<feature type="transmembrane region" description="Helical" evidence="1">
    <location>
        <begin position="52"/>
        <end position="80"/>
    </location>
</feature>
<feature type="transmembrane region" description="Helical" evidence="1">
    <location>
        <begin position="6"/>
        <end position="24"/>
    </location>
</feature>
<sequence>MKGFKYTYLILFLIIILFHVLSLVADLVFSRFDFLVVLFLLIYEMIDDDNYIWLSVLFGIYTDYARNGFFGPGVMLFLLFSIARFKADIVMDMTKFNSKVLLYTAISLVYCVFNAGLSGYDADSTAIMAVSRTILNVLIIIGIVKFMEYRRAFKNA</sequence>
<evidence type="ECO:0008006" key="4">
    <source>
        <dbReference type="Google" id="ProtNLM"/>
    </source>
</evidence>
<organism evidence="2 3">
    <name type="scientific">Seleniivibrio woodruffii</name>
    <dbReference type="NCBI Taxonomy" id="1078050"/>
    <lineage>
        <taxon>Bacteria</taxon>
        <taxon>Pseudomonadati</taxon>
        <taxon>Deferribacterota</taxon>
        <taxon>Deferribacteres</taxon>
        <taxon>Deferribacterales</taxon>
        <taxon>Geovibrionaceae</taxon>
        <taxon>Seleniivibrio</taxon>
    </lineage>
</organism>
<comment type="caution">
    <text evidence="2">The sequence shown here is derived from an EMBL/GenBank/DDBJ whole genome shotgun (WGS) entry which is preliminary data.</text>
</comment>
<gene>
    <name evidence="2" type="ORF">C8D98_1535</name>
</gene>
<evidence type="ECO:0000256" key="1">
    <source>
        <dbReference type="SAM" id="Phobius"/>
    </source>
</evidence>
<evidence type="ECO:0000313" key="2">
    <source>
        <dbReference type="EMBL" id="TCK60656.1"/>
    </source>
</evidence>
<accession>A0A4R1K8I5</accession>
<reference evidence="2 3" key="1">
    <citation type="submission" date="2019-03" db="EMBL/GenBank/DDBJ databases">
        <title>Genomic Encyclopedia of Type Strains, Phase IV (KMG-IV): sequencing the most valuable type-strain genomes for metagenomic binning, comparative biology and taxonomic classification.</title>
        <authorList>
            <person name="Goeker M."/>
        </authorList>
    </citation>
    <scope>NUCLEOTIDE SEQUENCE [LARGE SCALE GENOMIC DNA]</scope>
    <source>
        <strain evidence="2 3">DSM 24984</strain>
    </source>
</reference>